<feature type="region of interest" description="Disordered" evidence="1">
    <location>
        <begin position="1"/>
        <end position="48"/>
    </location>
</feature>
<evidence type="ECO:0000313" key="2">
    <source>
        <dbReference type="EMBL" id="GAN54932.1"/>
    </source>
</evidence>
<name>A0A0D6MMN0_9PROT</name>
<accession>A0A0D6MMN0</accession>
<dbReference type="EMBL" id="BALE01000034">
    <property type="protein sequence ID" value="GAN54932.1"/>
    <property type="molecule type" value="Genomic_DNA"/>
</dbReference>
<protein>
    <submittedName>
        <fullName evidence="2">Uncharacterized protein</fullName>
    </submittedName>
</protein>
<dbReference type="AlphaFoldDB" id="A0A0D6MMN0"/>
<proteinExistence type="predicted"/>
<keyword evidence="3" id="KW-1185">Reference proteome</keyword>
<sequence>MKHEIGAEPEPDADHGEQNRLRKLELLRERLESADENEKKGDGEQNGG</sequence>
<evidence type="ECO:0000313" key="3">
    <source>
        <dbReference type="Proteomes" id="UP000032679"/>
    </source>
</evidence>
<reference evidence="2 3" key="1">
    <citation type="submission" date="2012-10" db="EMBL/GenBank/DDBJ databases">
        <title>Genome sequencing of Tanticharoenia sakaeratensis NBRC 103193.</title>
        <authorList>
            <person name="Azuma Y."/>
            <person name="Hadano H."/>
            <person name="Hirakawa H."/>
            <person name="Matsushita K."/>
        </authorList>
    </citation>
    <scope>NUCLEOTIDE SEQUENCE [LARGE SCALE GENOMIC DNA]</scope>
    <source>
        <strain evidence="2 3">NBRC 103193</strain>
    </source>
</reference>
<comment type="caution">
    <text evidence="2">The sequence shown here is derived from an EMBL/GenBank/DDBJ whole genome shotgun (WGS) entry which is preliminary data.</text>
</comment>
<gene>
    <name evidence="2" type="ORF">Tasa_034_016</name>
</gene>
<evidence type="ECO:0000256" key="1">
    <source>
        <dbReference type="SAM" id="MobiDB-lite"/>
    </source>
</evidence>
<organism evidence="2 3">
    <name type="scientific">Tanticharoenia sakaeratensis NBRC 103193</name>
    <dbReference type="NCBI Taxonomy" id="1231623"/>
    <lineage>
        <taxon>Bacteria</taxon>
        <taxon>Pseudomonadati</taxon>
        <taxon>Pseudomonadota</taxon>
        <taxon>Alphaproteobacteria</taxon>
        <taxon>Acetobacterales</taxon>
        <taxon>Acetobacteraceae</taxon>
        <taxon>Tanticharoenia</taxon>
    </lineage>
</organism>
<dbReference type="Proteomes" id="UP000032679">
    <property type="component" value="Unassembled WGS sequence"/>
</dbReference>